<evidence type="ECO:0000256" key="6">
    <source>
        <dbReference type="ARBA" id="ARBA00023136"/>
    </source>
</evidence>
<gene>
    <name evidence="7" type="primary">tagF_2</name>
    <name evidence="7" type="ORF">NCTC13093_02298</name>
</gene>
<dbReference type="Pfam" id="PF04464">
    <property type="entry name" value="Glyphos_transf"/>
    <property type="match status" value="1"/>
</dbReference>
<evidence type="ECO:0000256" key="2">
    <source>
        <dbReference type="ARBA" id="ARBA00010488"/>
    </source>
</evidence>
<dbReference type="InterPro" id="IPR043149">
    <property type="entry name" value="TagF_N"/>
</dbReference>
<dbReference type="Proteomes" id="UP000250086">
    <property type="component" value="Unassembled WGS sequence"/>
</dbReference>
<proteinExistence type="inferred from homology"/>
<comment type="similarity">
    <text evidence="2">Belongs to the CDP-glycerol glycerophosphotransferase family.</text>
</comment>
<dbReference type="EC" id="2.7.8.12" evidence="7"/>
<dbReference type="GO" id="GO:0047355">
    <property type="term" value="F:CDP-glycerol glycerophosphotransferase activity"/>
    <property type="evidence" value="ECO:0007669"/>
    <property type="project" value="UniProtKB-EC"/>
</dbReference>
<protein>
    <submittedName>
        <fullName evidence="7">CDP-glycerol:poly(Glycerophosphate) glycerophosphotransferase</fullName>
        <ecNumber evidence="7">2.7.8.12</ecNumber>
    </submittedName>
</protein>
<organism evidence="7 8">
    <name type="scientific">Anaerobiospirillum thomasii</name>
    <dbReference type="NCBI Taxonomy" id="179995"/>
    <lineage>
        <taxon>Bacteria</taxon>
        <taxon>Pseudomonadati</taxon>
        <taxon>Pseudomonadota</taxon>
        <taxon>Gammaproteobacteria</taxon>
        <taxon>Aeromonadales</taxon>
        <taxon>Succinivibrionaceae</taxon>
        <taxon>Anaerobiospirillum</taxon>
    </lineage>
</organism>
<evidence type="ECO:0000256" key="1">
    <source>
        <dbReference type="ARBA" id="ARBA00004202"/>
    </source>
</evidence>
<dbReference type="PANTHER" id="PTHR37316">
    <property type="entry name" value="TEICHOIC ACID GLYCEROL-PHOSPHATE PRIMASE"/>
    <property type="match status" value="1"/>
</dbReference>
<name>A0A2X0V8S9_9GAMM</name>
<accession>A0A2X0V8S9</accession>
<keyword evidence="5" id="KW-0777">Teichoic acid biosynthesis</keyword>
<keyword evidence="3" id="KW-1003">Cell membrane</keyword>
<dbReference type="Gene3D" id="3.40.50.11820">
    <property type="match status" value="1"/>
</dbReference>
<keyword evidence="8" id="KW-1185">Reference proteome</keyword>
<reference evidence="7 8" key="1">
    <citation type="submission" date="2018-06" db="EMBL/GenBank/DDBJ databases">
        <authorList>
            <consortium name="Pathogen Informatics"/>
            <person name="Doyle S."/>
        </authorList>
    </citation>
    <scope>NUCLEOTIDE SEQUENCE [LARGE SCALE GENOMIC DNA]</scope>
    <source>
        <strain evidence="7 8">NCTC13093</strain>
    </source>
</reference>
<dbReference type="InterPro" id="IPR051612">
    <property type="entry name" value="Teichoic_Acid_Biosynth"/>
</dbReference>
<dbReference type="EMBL" id="UAPV01000001">
    <property type="protein sequence ID" value="SPT70874.1"/>
    <property type="molecule type" value="Genomic_DNA"/>
</dbReference>
<dbReference type="PANTHER" id="PTHR37316:SF1">
    <property type="entry name" value="TEICHOIC ACID GLYCEROL-PHOSPHATE PRIMASE"/>
    <property type="match status" value="1"/>
</dbReference>
<dbReference type="Gene3D" id="3.40.50.12580">
    <property type="match status" value="1"/>
</dbReference>
<sequence length="687" mass="80275">MILGSIKKLLGIKSKRNVNNYNGVNEFCEIYKNYRKSNEEYTKVIKNQNQNNKFSLVVLCNQSVKAYDSIKSIKSIIENDDINVFLIIEKKLFKDKEFNNCFEKLASLENLSYVLYSELDDRVINIIGELSETLKTEYVLTITQFDSIAIRNFKLLVTKFIDKNENDLKHYPVCVNCDINKIDSTINGYSTIVIRKEFLKLLRNTNYNYFFRFFLCELKGLKHIRCSYFPVRHRTSNTMSYASFACFVRESISLLSSDQNLNIINYIYNSIEKYFDCSGSNIQKKGIAASASALIMTSIYNKVESEIFEDLCERFSKIFLFDKYLKNQKIQIIHNYLLKQLIPVEPGTIGIIETRYMNDLDGPFLNALRKSYKVLYIDKPQYFNYHYFYCMVVSAYLQPANIILTSNSIHKFMTTDKKVITLWHGLGMLKKIMPIDKKKYRQDILVCSSEDCVEKWSQSFGIDSSKILPLGNIQTDILYKKEYIEDTRDKFFRKYPEFKNKTIALFAPTFRKGDEFYYEFKMDIEELSQKLMSKNIVLVMKKHHVFTHILNDTGIDKSGLYTSENRHCIVEDSFIFQELIAVADVFITDYSSAIFYAAVRNLPIVLYATDIEEYCHGNNGFICKYPDEIPAEVVNYPDSDIFVESILSSHNLVNTVKYEEFKKKHIGMCDGHATDRVINYIRETINE</sequence>
<dbReference type="GO" id="GO:0019350">
    <property type="term" value="P:teichoic acid biosynthetic process"/>
    <property type="evidence" value="ECO:0007669"/>
    <property type="project" value="UniProtKB-KW"/>
</dbReference>
<dbReference type="SUPFAM" id="SSF53756">
    <property type="entry name" value="UDP-Glycosyltransferase/glycogen phosphorylase"/>
    <property type="match status" value="1"/>
</dbReference>
<evidence type="ECO:0000313" key="8">
    <source>
        <dbReference type="Proteomes" id="UP000250086"/>
    </source>
</evidence>
<evidence type="ECO:0000256" key="4">
    <source>
        <dbReference type="ARBA" id="ARBA00022679"/>
    </source>
</evidence>
<dbReference type="InterPro" id="IPR043148">
    <property type="entry name" value="TagF_C"/>
</dbReference>
<dbReference type="InterPro" id="IPR007554">
    <property type="entry name" value="Glycerophosphate_synth"/>
</dbReference>
<dbReference type="RefSeq" id="WP_181463223.1">
    <property type="nucleotide sequence ID" value="NZ_UAPV01000001.1"/>
</dbReference>
<dbReference type="AlphaFoldDB" id="A0A2X0V8S9"/>
<comment type="subcellular location">
    <subcellularLocation>
        <location evidence="1">Cell membrane</location>
        <topology evidence="1">Peripheral membrane protein</topology>
    </subcellularLocation>
</comment>
<evidence type="ECO:0000256" key="3">
    <source>
        <dbReference type="ARBA" id="ARBA00022475"/>
    </source>
</evidence>
<dbReference type="GO" id="GO:0005886">
    <property type="term" value="C:plasma membrane"/>
    <property type="evidence" value="ECO:0007669"/>
    <property type="project" value="UniProtKB-SubCell"/>
</dbReference>
<keyword evidence="4 7" id="KW-0808">Transferase</keyword>
<evidence type="ECO:0000256" key="5">
    <source>
        <dbReference type="ARBA" id="ARBA00022944"/>
    </source>
</evidence>
<keyword evidence="6" id="KW-0472">Membrane</keyword>
<evidence type="ECO:0000313" key="7">
    <source>
        <dbReference type="EMBL" id="SPT70874.1"/>
    </source>
</evidence>